<keyword evidence="2" id="KW-1185">Reference proteome</keyword>
<organism evidence="1 2">
    <name type="scientific">Dacryopinax primogenitus (strain DJM 731)</name>
    <name type="common">Brown rot fungus</name>
    <dbReference type="NCBI Taxonomy" id="1858805"/>
    <lineage>
        <taxon>Eukaryota</taxon>
        <taxon>Fungi</taxon>
        <taxon>Dikarya</taxon>
        <taxon>Basidiomycota</taxon>
        <taxon>Agaricomycotina</taxon>
        <taxon>Dacrymycetes</taxon>
        <taxon>Dacrymycetales</taxon>
        <taxon>Dacrymycetaceae</taxon>
        <taxon>Dacryopinax</taxon>
    </lineage>
</organism>
<gene>
    <name evidence="1" type="ORF">DACRYDRAFT_112673</name>
</gene>
<protein>
    <submittedName>
        <fullName evidence="1">Uncharacterized protein</fullName>
    </submittedName>
</protein>
<proteinExistence type="predicted"/>
<name>M5FMZ1_DACPD</name>
<dbReference type="HOGENOM" id="CLU_1722313_0_0_1"/>
<dbReference type="AlphaFoldDB" id="M5FMZ1"/>
<dbReference type="RefSeq" id="XP_040623433.1">
    <property type="nucleotide sequence ID" value="XM_040769464.1"/>
</dbReference>
<dbReference type="OrthoDB" id="3232711at2759"/>
<accession>M5FMZ1</accession>
<reference evidence="1 2" key="1">
    <citation type="journal article" date="2012" name="Science">
        <title>The Paleozoic origin of enzymatic lignin decomposition reconstructed from 31 fungal genomes.</title>
        <authorList>
            <person name="Floudas D."/>
            <person name="Binder M."/>
            <person name="Riley R."/>
            <person name="Barry K."/>
            <person name="Blanchette R.A."/>
            <person name="Henrissat B."/>
            <person name="Martinez A.T."/>
            <person name="Otillar R."/>
            <person name="Spatafora J.W."/>
            <person name="Yadav J.S."/>
            <person name="Aerts A."/>
            <person name="Benoit I."/>
            <person name="Boyd A."/>
            <person name="Carlson A."/>
            <person name="Copeland A."/>
            <person name="Coutinho P.M."/>
            <person name="de Vries R.P."/>
            <person name="Ferreira P."/>
            <person name="Findley K."/>
            <person name="Foster B."/>
            <person name="Gaskell J."/>
            <person name="Glotzer D."/>
            <person name="Gorecki P."/>
            <person name="Heitman J."/>
            <person name="Hesse C."/>
            <person name="Hori C."/>
            <person name="Igarashi K."/>
            <person name="Jurgens J.A."/>
            <person name="Kallen N."/>
            <person name="Kersten P."/>
            <person name="Kohler A."/>
            <person name="Kuees U."/>
            <person name="Kumar T.K.A."/>
            <person name="Kuo A."/>
            <person name="LaButti K."/>
            <person name="Larrondo L.F."/>
            <person name="Lindquist E."/>
            <person name="Ling A."/>
            <person name="Lombard V."/>
            <person name="Lucas S."/>
            <person name="Lundell T."/>
            <person name="Martin R."/>
            <person name="McLaughlin D.J."/>
            <person name="Morgenstern I."/>
            <person name="Morin E."/>
            <person name="Murat C."/>
            <person name="Nagy L.G."/>
            <person name="Nolan M."/>
            <person name="Ohm R.A."/>
            <person name="Patyshakuliyeva A."/>
            <person name="Rokas A."/>
            <person name="Ruiz-Duenas F.J."/>
            <person name="Sabat G."/>
            <person name="Salamov A."/>
            <person name="Samejima M."/>
            <person name="Schmutz J."/>
            <person name="Slot J.C."/>
            <person name="St John F."/>
            <person name="Stenlid J."/>
            <person name="Sun H."/>
            <person name="Sun S."/>
            <person name="Syed K."/>
            <person name="Tsang A."/>
            <person name="Wiebenga A."/>
            <person name="Young D."/>
            <person name="Pisabarro A."/>
            <person name="Eastwood D.C."/>
            <person name="Martin F."/>
            <person name="Cullen D."/>
            <person name="Grigoriev I.V."/>
            <person name="Hibbett D.S."/>
        </authorList>
    </citation>
    <scope>NUCLEOTIDE SEQUENCE [LARGE SCALE GENOMIC DNA]</scope>
    <source>
        <strain evidence="1 2">DJM-731 SS1</strain>
    </source>
</reference>
<dbReference type="Proteomes" id="UP000030653">
    <property type="component" value="Unassembled WGS sequence"/>
</dbReference>
<sequence>MVTLGLSADDSRYRPLEGIELEYRFDAKTGSKRTSPNIHWIHRLRLDQGPVSAHAEDKWSDAVDSVTWWRSYAAIQRGQEEVELLEVEMKRVVRFFEYYGAAWGASTIAWSSQSANPGWAAYAAKQAHIFSELGKYGWKNFSLYLNTRLISD</sequence>
<dbReference type="GeneID" id="63684526"/>
<evidence type="ECO:0000313" key="1">
    <source>
        <dbReference type="EMBL" id="EJT96535.1"/>
    </source>
</evidence>
<dbReference type="EMBL" id="JH795885">
    <property type="protein sequence ID" value="EJT96535.1"/>
    <property type="molecule type" value="Genomic_DNA"/>
</dbReference>
<evidence type="ECO:0000313" key="2">
    <source>
        <dbReference type="Proteomes" id="UP000030653"/>
    </source>
</evidence>